<sequence>MRKRWPQSLFTTTTAKIRCISAYKGCIYIAAHKGAKKCERSHLMLATVQASYVMEFDTISLAKDVHERVEEFATPFLTKKDPSHKKIHGFQDEGTPISTHPLQFQALAYGIEEAGVHLQTRHLPLDQLPTIVGRV</sequence>
<dbReference type="HOGENOM" id="CLU_1888547_0_0_1"/>
<gene>
    <name evidence="1" type="ORF">AMTR_s00001p00257010</name>
</gene>
<protein>
    <submittedName>
        <fullName evidence="1">Uncharacterized protein</fullName>
    </submittedName>
</protein>
<dbReference type="EMBL" id="KI397142">
    <property type="protein sequence ID" value="ERM96469.1"/>
    <property type="molecule type" value="Genomic_DNA"/>
</dbReference>
<name>W1NMF3_AMBTC</name>
<dbReference type="Proteomes" id="UP000017836">
    <property type="component" value="Unassembled WGS sequence"/>
</dbReference>
<proteinExistence type="predicted"/>
<keyword evidence="2" id="KW-1185">Reference proteome</keyword>
<organism evidence="1 2">
    <name type="scientific">Amborella trichopoda</name>
    <dbReference type="NCBI Taxonomy" id="13333"/>
    <lineage>
        <taxon>Eukaryota</taxon>
        <taxon>Viridiplantae</taxon>
        <taxon>Streptophyta</taxon>
        <taxon>Embryophyta</taxon>
        <taxon>Tracheophyta</taxon>
        <taxon>Spermatophyta</taxon>
        <taxon>Magnoliopsida</taxon>
        <taxon>Amborellales</taxon>
        <taxon>Amborellaceae</taxon>
        <taxon>Amborella</taxon>
    </lineage>
</organism>
<dbReference type="AlphaFoldDB" id="W1NMF3"/>
<evidence type="ECO:0000313" key="1">
    <source>
        <dbReference type="EMBL" id="ERM96469.1"/>
    </source>
</evidence>
<dbReference type="Gramene" id="ERM96469">
    <property type="protein sequence ID" value="ERM96469"/>
    <property type="gene ID" value="AMTR_s00001p00257010"/>
</dbReference>
<evidence type="ECO:0000313" key="2">
    <source>
        <dbReference type="Proteomes" id="UP000017836"/>
    </source>
</evidence>
<reference evidence="2" key="1">
    <citation type="journal article" date="2013" name="Science">
        <title>The Amborella genome and the evolution of flowering plants.</title>
        <authorList>
            <consortium name="Amborella Genome Project"/>
        </authorList>
    </citation>
    <scope>NUCLEOTIDE SEQUENCE [LARGE SCALE GENOMIC DNA]</scope>
</reference>
<accession>W1NMF3</accession>